<dbReference type="CDD" id="cd05483">
    <property type="entry name" value="retropepsin_like_bacteria"/>
    <property type="match status" value="1"/>
</dbReference>
<name>A0A4R2KUQ0_9GAMM</name>
<keyword evidence="1" id="KW-0378">Hydrolase</keyword>
<dbReference type="PROSITE" id="PS00141">
    <property type="entry name" value="ASP_PROTEASE"/>
    <property type="match status" value="1"/>
</dbReference>
<dbReference type="RefSeq" id="WP_117318871.1">
    <property type="nucleotide sequence ID" value="NZ_SLWX01000026.1"/>
</dbReference>
<dbReference type="EMBL" id="SLWX01000026">
    <property type="protein sequence ID" value="TCO70445.1"/>
    <property type="molecule type" value="Genomic_DNA"/>
</dbReference>
<evidence type="ECO:0000313" key="1">
    <source>
        <dbReference type="EMBL" id="TCO70445.1"/>
    </source>
</evidence>
<dbReference type="InterPro" id="IPR021109">
    <property type="entry name" value="Peptidase_aspartic_dom_sf"/>
</dbReference>
<dbReference type="Proteomes" id="UP000294980">
    <property type="component" value="Unassembled WGS sequence"/>
</dbReference>
<protein>
    <submittedName>
        <fullName evidence="1">Aspartyl protease family protein</fullName>
    </submittedName>
</protein>
<comment type="caution">
    <text evidence="1">The sequence shown here is derived from an EMBL/GenBank/DDBJ whole genome shotgun (WGS) entry which is preliminary data.</text>
</comment>
<organism evidence="1 2">
    <name type="scientific">Chromatocurvus halotolerans</name>
    <dbReference type="NCBI Taxonomy" id="1132028"/>
    <lineage>
        <taxon>Bacteria</taxon>
        <taxon>Pseudomonadati</taxon>
        <taxon>Pseudomonadota</taxon>
        <taxon>Gammaproteobacteria</taxon>
        <taxon>Cellvibrionales</taxon>
        <taxon>Halieaceae</taxon>
        <taxon>Chromatocurvus</taxon>
    </lineage>
</organism>
<dbReference type="InterPro" id="IPR034122">
    <property type="entry name" value="Retropepsin-like_bacterial"/>
</dbReference>
<keyword evidence="2" id="KW-1185">Reference proteome</keyword>
<gene>
    <name evidence="1" type="ORF">EV688_12619</name>
</gene>
<dbReference type="Gene3D" id="2.40.70.10">
    <property type="entry name" value="Acid Proteases"/>
    <property type="match status" value="1"/>
</dbReference>
<dbReference type="Pfam" id="PF13975">
    <property type="entry name" value="gag-asp_proteas"/>
    <property type="match status" value="1"/>
</dbReference>
<dbReference type="SUPFAM" id="SSF50630">
    <property type="entry name" value="Acid proteases"/>
    <property type="match status" value="1"/>
</dbReference>
<evidence type="ECO:0000313" key="2">
    <source>
        <dbReference type="Proteomes" id="UP000294980"/>
    </source>
</evidence>
<keyword evidence="1" id="KW-0645">Protease</keyword>
<dbReference type="GO" id="GO:0006508">
    <property type="term" value="P:proteolysis"/>
    <property type="evidence" value="ECO:0007669"/>
    <property type="project" value="UniProtKB-KW"/>
</dbReference>
<accession>A0A4R2KUQ0</accession>
<reference evidence="1 2" key="1">
    <citation type="submission" date="2019-03" db="EMBL/GenBank/DDBJ databases">
        <title>Genomic Encyclopedia of Type Strains, Phase IV (KMG-IV): sequencing the most valuable type-strain genomes for metagenomic binning, comparative biology and taxonomic classification.</title>
        <authorList>
            <person name="Goeker M."/>
        </authorList>
    </citation>
    <scope>NUCLEOTIDE SEQUENCE [LARGE SCALE GENOMIC DNA]</scope>
    <source>
        <strain evidence="1 2">DSM 23344</strain>
    </source>
</reference>
<proteinExistence type="predicted"/>
<dbReference type="InterPro" id="IPR011969">
    <property type="entry name" value="Clan_AA_Asp_peptidase_C"/>
</dbReference>
<dbReference type="AlphaFoldDB" id="A0A4R2KUQ0"/>
<dbReference type="NCBIfam" id="TIGR02281">
    <property type="entry name" value="clan_AA_DTGA"/>
    <property type="match status" value="1"/>
</dbReference>
<dbReference type="GO" id="GO:0004190">
    <property type="term" value="F:aspartic-type endopeptidase activity"/>
    <property type="evidence" value="ECO:0007669"/>
    <property type="project" value="InterPro"/>
</dbReference>
<dbReference type="InterPro" id="IPR001969">
    <property type="entry name" value="Aspartic_peptidase_AS"/>
</dbReference>
<dbReference type="OrthoDB" id="185963at2"/>
<sequence length="209" mass="22220">MLLFLCAAAGPGQNAVAQAQVSVEALMPGMVVLTIDGKRHTLRRGASAAGVTLIDATAEEALLEIAGEQRSLGVSDRVSAAFTEPGVRQIDIPRNDRMQYQTTALINGRRTDVLVDTGANIVAMNAAQAQRLGIPPGAGQATRVETAGNTLVGRSVNLDFVDVGGIRVDNVRATVLEGDYPRMILLGMTYLEHVSLQERNGILSLSRDW</sequence>